<dbReference type="InterPro" id="IPR044751">
    <property type="entry name" value="Ion_transp-like_CBS"/>
</dbReference>
<sequence>MISLFAKTPTTSDYWMLAGIGVLLIVLVFLALAEMSMSQMTKPRAAALAEKGVKSGKALVRLAEHPTMWVNPLLLTVNVCQTVQATLMGIVAGRLFGAAGVAIGVAINVVLFFVLAEAVPKTYALLHPVKGATITARPIELLVRFWPLRIASNALIKLTNIIVKGEGLKQGPFIGEQEFLGIVEAAAQDSVIEHEERELIESVIEFGDTVVREIMVPRPDVVFIDDTLTVSEALDRAVEEGFSRLPIFRKDEDDVDDVEGIVYVKDLVIAERSGRGKESVRVLMREVEVVPESKLVADLMRNMQAKKFHMVMVADEYGIIAGLATLEDCLEELVGEIVDEHDDEEEIMQRLQNGDYLVVGSTPISKINDDLEMKIPETEYDTIGGFIFGMLGHVPVVGESVDHAGWRFSAEVLDGRRIQQVRVSMITP</sequence>
<dbReference type="SMART" id="SM00116">
    <property type="entry name" value="CBS"/>
    <property type="match status" value="2"/>
</dbReference>
<evidence type="ECO:0000256" key="2">
    <source>
        <dbReference type="ARBA" id="ARBA00006337"/>
    </source>
</evidence>
<evidence type="ECO:0000259" key="10">
    <source>
        <dbReference type="PROSITE" id="PS51371"/>
    </source>
</evidence>
<keyword evidence="7" id="KW-0129">CBS domain</keyword>
<proteinExistence type="inferred from homology"/>
<dbReference type="PROSITE" id="PS51371">
    <property type="entry name" value="CBS"/>
    <property type="match status" value="2"/>
</dbReference>
<evidence type="ECO:0000256" key="3">
    <source>
        <dbReference type="ARBA" id="ARBA00022475"/>
    </source>
</evidence>
<evidence type="ECO:0000259" key="11">
    <source>
        <dbReference type="PROSITE" id="PS51846"/>
    </source>
</evidence>
<dbReference type="Gene3D" id="3.10.580.10">
    <property type="entry name" value="CBS-domain"/>
    <property type="match status" value="1"/>
</dbReference>
<evidence type="ECO:0000256" key="8">
    <source>
        <dbReference type="ARBA" id="ARBA00023136"/>
    </source>
</evidence>
<accession>A0A6J6KNE5</accession>
<comment type="similarity">
    <text evidence="2">Belongs to the UPF0053 family.</text>
</comment>
<dbReference type="SMART" id="SM01091">
    <property type="entry name" value="CorC_HlyC"/>
    <property type="match status" value="1"/>
</dbReference>
<dbReference type="FunFam" id="3.10.580.10:FF:000002">
    <property type="entry name" value="Magnesium/cobalt efflux protein CorC"/>
    <property type="match status" value="1"/>
</dbReference>
<keyword evidence="5" id="KW-0677">Repeat</keyword>
<keyword evidence="6 9" id="KW-1133">Transmembrane helix</keyword>
<dbReference type="SUPFAM" id="SSF54631">
    <property type="entry name" value="CBS-domain pair"/>
    <property type="match status" value="1"/>
</dbReference>
<gene>
    <name evidence="12" type="ORF">UFOPK2195_00401</name>
</gene>
<protein>
    <submittedName>
        <fullName evidence="12">Unannotated protein</fullName>
    </submittedName>
</protein>
<dbReference type="PROSITE" id="PS51846">
    <property type="entry name" value="CNNM"/>
    <property type="match status" value="1"/>
</dbReference>
<feature type="domain" description="CBS" evidence="10">
    <location>
        <begin position="215"/>
        <end position="278"/>
    </location>
</feature>
<dbReference type="Gene3D" id="3.30.465.10">
    <property type="match status" value="1"/>
</dbReference>
<dbReference type="InterPro" id="IPR036318">
    <property type="entry name" value="FAD-bd_PCMH-like_sf"/>
</dbReference>
<dbReference type="Pfam" id="PF00571">
    <property type="entry name" value="CBS"/>
    <property type="match status" value="2"/>
</dbReference>
<evidence type="ECO:0000256" key="6">
    <source>
        <dbReference type="ARBA" id="ARBA00022989"/>
    </source>
</evidence>
<evidence type="ECO:0000256" key="7">
    <source>
        <dbReference type="ARBA" id="ARBA00023122"/>
    </source>
</evidence>
<dbReference type="Pfam" id="PF03471">
    <property type="entry name" value="CorC_HlyC"/>
    <property type="match status" value="1"/>
</dbReference>
<keyword evidence="3" id="KW-1003">Cell membrane</keyword>
<dbReference type="InterPro" id="IPR016169">
    <property type="entry name" value="FAD-bd_PCMH_sub2"/>
</dbReference>
<dbReference type="PANTHER" id="PTHR22777">
    <property type="entry name" value="HEMOLYSIN-RELATED"/>
    <property type="match status" value="1"/>
</dbReference>
<comment type="subcellular location">
    <subcellularLocation>
        <location evidence="1">Cell membrane</location>
        <topology evidence="1">Multi-pass membrane protein</topology>
    </subcellularLocation>
</comment>
<dbReference type="InterPro" id="IPR000644">
    <property type="entry name" value="CBS_dom"/>
</dbReference>
<evidence type="ECO:0000256" key="4">
    <source>
        <dbReference type="ARBA" id="ARBA00022692"/>
    </source>
</evidence>
<feature type="transmembrane region" description="Helical" evidence="9">
    <location>
        <begin position="95"/>
        <end position="116"/>
    </location>
</feature>
<dbReference type="GO" id="GO:0050660">
    <property type="term" value="F:flavin adenine dinucleotide binding"/>
    <property type="evidence" value="ECO:0007669"/>
    <property type="project" value="InterPro"/>
</dbReference>
<feature type="domain" description="CBS" evidence="10">
    <location>
        <begin position="283"/>
        <end position="340"/>
    </location>
</feature>
<keyword evidence="4 9" id="KW-0812">Transmembrane</keyword>
<dbReference type="Pfam" id="PF01595">
    <property type="entry name" value="CNNM"/>
    <property type="match status" value="1"/>
</dbReference>
<feature type="transmembrane region" description="Helical" evidence="9">
    <location>
        <begin position="14"/>
        <end position="33"/>
    </location>
</feature>
<dbReference type="InterPro" id="IPR002550">
    <property type="entry name" value="CNNM"/>
</dbReference>
<name>A0A6J6KNE5_9ZZZZ</name>
<dbReference type="PANTHER" id="PTHR22777:SF32">
    <property type="entry name" value="UPF0053 INNER MEMBRANE PROTEIN YFJD"/>
    <property type="match status" value="1"/>
</dbReference>
<evidence type="ECO:0000256" key="1">
    <source>
        <dbReference type="ARBA" id="ARBA00004651"/>
    </source>
</evidence>
<dbReference type="CDD" id="cd04590">
    <property type="entry name" value="CBS_pair_CorC_HlyC_assoc"/>
    <property type="match status" value="1"/>
</dbReference>
<dbReference type="SUPFAM" id="SSF56176">
    <property type="entry name" value="FAD-binding/transporter-associated domain-like"/>
    <property type="match status" value="1"/>
</dbReference>
<dbReference type="GO" id="GO:0005886">
    <property type="term" value="C:plasma membrane"/>
    <property type="evidence" value="ECO:0007669"/>
    <property type="project" value="UniProtKB-SubCell"/>
</dbReference>
<evidence type="ECO:0000256" key="5">
    <source>
        <dbReference type="ARBA" id="ARBA00022737"/>
    </source>
</evidence>
<dbReference type="InterPro" id="IPR046342">
    <property type="entry name" value="CBS_dom_sf"/>
</dbReference>
<organism evidence="12">
    <name type="scientific">freshwater metagenome</name>
    <dbReference type="NCBI Taxonomy" id="449393"/>
    <lineage>
        <taxon>unclassified sequences</taxon>
        <taxon>metagenomes</taxon>
        <taxon>ecological metagenomes</taxon>
    </lineage>
</organism>
<reference evidence="12" key="1">
    <citation type="submission" date="2020-05" db="EMBL/GenBank/DDBJ databases">
        <authorList>
            <person name="Chiriac C."/>
            <person name="Salcher M."/>
            <person name="Ghai R."/>
            <person name="Kavagutti S V."/>
        </authorList>
    </citation>
    <scope>NUCLEOTIDE SEQUENCE</scope>
</reference>
<dbReference type="AlphaFoldDB" id="A0A6J6KNE5"/>
<keyword evidence="8 9" id="KW-0472">Membrane</keyword>
<evidence type="ECO:0000313" key="12">
    <source>
        <dbReference type="EMBL" id="CAB4649684.1"/>
    </source>
</evidence>
<dbReference type="InterPro" id="IPR005170">
    <property type="entry name" value="Transptr-assoc_dom"/>
</dbReference>
<evidence type="ECO:0000256" key="9">
    <source>
        <dbReference type="SAM" id="Phobius"/>
    </source>
</evidence>
<feature type="domain" description="CNNM transmembrane" evidence="11">
    <location>
        <begin position="9"/>
        <end position="196"/>
    </location>
</feature>
<dbReference type="EMBL" id="CAEZWH010000054">
    <property type="protein sequence ID" value="CAB4649684.1"/>
    <property type="molecule type" value="Genomic_DNA"/>
</dbReference>